<sequence>MKTIYMLTAALCLLITSETFAQQDSAAMMKAWMEYMTPGPVHQKMAMADGEWTADMTMWEKPDAPPTKTTGACVNKMILGGRYCESRYTATMMGMAFEGIGVLAYDNQRKVFINSWIDNMGTGITILEGAWDDATHSLELKGKVTDPLTGKDCNLRQVTKWTDKDHQTMEMYRTVDGKEIKDMEIVMTRK</sequence>
<evidence type="ECO:0000313" key="3">
    <source>
        <dbReference type="Proteomes" id="UP000676386"/>
    </source>
</evidence>
<keyword evidence="3" id="KW-1185">Reference proteome</keyword>
<dbReference type="RefSeq" id="WP_211976323.1">
    <property type="nucleotide sequence ID" value="NZ_CBFHAM010000093.1"/>
</dbReference>
<proteinExistence type="predicted"/>
<keyword evidence="1" id="KW-0732">Signal</keyword>
<name>A0ABS5J7M6_9BACT</name>
<gene>
    <name evidence="2" type="ORF">KE626_27905</name>
</gene>
<protein>
    <submittedName>
        <fullName evidence="2">DUF1579 domain-containing protein</fullName>
    </submittedName>
</protein>
<feature type="chain" id="PRO_5046976677" evidence="1">
    <location>
        <begin position="22"/>
        <end position="190"/>
    </location>
</feature>
<organism evidence="2 3">
    <name type="scientific">Chitinophaga hostae</name>
    <dbReference type="NCBI Taxonomy" id="2831022"/>
    <lineage>
        <taxon>Bacteria</taxon>
        <taxon>Pseudomonadati</taxon>
        <taxon>Bacteroidota</taxon>
        <taxon>Chitinophagia</taxon>
        <taxon>Chitinophagales</taxon>
        <taxon>Chitinophagaceae</taxon>
        <taxon>Chitinophaga</taxon>
    </lineage>
</organism>
<evidence type="ECO:0000313" key="2">
    <source>
        <dbReference type="EMBL" id="MBS0031185.1"/>
    </source>
</evidence>
<evidence type="ECO:0000256" key="1">
    <source>
        <dbReference type="SAM" id="SignalP"/>
    </source>
</evidence>
<dbReference type="Proteomes" id="UP000676386">
    <property type="component" value="Unassembled WGS sequence"/>
</dbReference>
<feature type="signal peptide" evidence="1">
    <location>
        <begin position="1"/>
        <end position="21"/>
    </location>
</feature>
<comment type="caution">
    <text evidence="2">The sequence shown here is derived from an EMBL/GenBank/DDBJ whole genome shotgun (WGS) entry which is preliminary data.</text>
</comment>
<dbReference type="EMBL" id="JAGTXB010000020">
    <property type="protein sequence ID" value="MBS0031185.1"/>
    <property type="molecule type" value="Genomic_DNA"/>
</dbReference>
<reference evidence="2 3" key="1">
    <citation type="submission" date="2021-04" db="EMBL/GenBank/DDBJ databases">
        <title>Chitinophaga sp. nov., isolated from the rhizosphere soil.</title>
        <authorList>
            <person name="He S."/>
        </authorList>
    </citation>
    <scope>NUCLEOTIDE SEQUENCE [LARGE SCALE GENOMIC DNA]</scope>
    <source>
        <strain evidence="2 3">2R12</strain>
    </source>
</reference>
<dbReference type="Pfam" id="PF07617">
    <property type="entry name" value="DUF1579"/>
    <property type="match status" value="1"/>
</dbReference>
<accession>A0ABS5J7M6</accession>
<dbReference type="InterPro" id="IPR011473">
    <property type="entry name" value="DUF1579"/>
</dbReference>